<feature type="domain" description="YdhG-like" evidence="1">
    <location>
        <begin position="16"/>
        <end position="105"/>
    </location>
</feature>
<reference evidence="2 3" key="1">
    <citation type="submission" date="2022-03" db="EMBL/GenBank/DDBJ databases">
        <title>Novel taxa within the pig intestine.</title>
        <authorList>
            <person name="Wylensek D."/>
            <person name="Bishof K."/>
            <person name="Afrizal A."/>
            <person name="Clavel T."/>
        </authorList>
    </citation>
    <scope>NUCLEOTIDE SEQUENCE [LARGE SCALE GENOMIC DNA]</scope>
    <source>
        <strain evidence="2 3">CLA-KB-P133</strain>
    </source>
</reference>
<keyword evidence="3" id="KW-1185">Reference proteome</keyword>
<name>A0AB35U1D7_9FIRM</name>
<dbReference type="Pfam" id="PF08818">
    <property type="entry name" value="DUF1801"/>
    <property type="match status" value="1"/>
</dbReference>
<dbReference type="SUPFAM" id="SSF159888">
    <property type="entry name" value="YdhG-like"/>
    <property type="match status" value="1"/>
</dbReference>
<dbReference type="Gene3D" id="3.90.1150.200">
    <property type="match status" value="1"/>
</dbReference>
<organism evidence="2 3">
    <name type="scientific">Grylomicrobium aquisgranensis</name>
    <dbReference type="NCBI Taxonomy" id="2926318"/>
    <lineage>
        <taxon>Bacteria</taxon>
        <taxon>Bacillati</taxon>
        <taxon>Bacillota</taxon>
        <taxon>Erysipelotrichia</taxon>
        <taxon>Erysipelotrichales</taxon>
        <taxon>Erysipelotrichaceae</taxon>
        <taxon>Grylomicrobium</taxon>
    </lineage>
</organism>
<accession>A0AB35U1D7</accession>
<evidence type="ECO:0000313" key="3">
    <source>
        <dbReference type="Proteomes" id="UP001286174"/>
    </source>
</evidence>
<dbReference type="InterPro" id="IPR014922">
    <property type="entry name" value="YdhG-like"/>
</dbReference>
<evidence type="ECO:0000259" key="1">
    <source>
        <dbReference type="Pfam" id="PF08818"/>
    </source>
</evidence>
<evidence type="ECO:0000313" key="2">
    <source>
        <dbReference type="EMBL" id="MDX8418893.1"/>
    </source>
</evidence>
<gene>
    <name evidence="2" type="ORF">MOZ60_02150</name>
</gene>
<sequence>MNPIDEYIAAQDEMVQENLNEVRDVIRAQLPDAVEKISWGMPTWWDQHNLIHMAAAKHHIGIYPGGDGVEYFTAELKKRNLRYSKGAIQIPYGNQLPLDLIRELADWCGVHHREK</sequence>
<dbReference type="RefSeq" id="WP_370595474.1">
    <property type="nucleotide sequence ID" value="NZ_JALBUR010000003.1"/>
</dbReference>
<protein>
    <submittedName>
        <fullName evidence="2">DUF1801 domain-containing protein</fullName>
    </submittedName>
</protein>
<dbReference type="EMBL" id="JALBUR010000003">
    <property type="protein sequence ID" value="MDX8418893.1"/>
    <property type="molecule type" value="Genomic_DNA"/>
</dbReference>
<comment type="caution">
    <text evidence="2">The sequence shown here is derived from an EMBL/GenBank/DDBJ whole genome shotgun (WGS) entry which is preliminary data.</text>
</comment>
<dbReference type="AlphaFoldDB" id="A0AB35U1D7"/>
<dbReference type="Proteomes" id="UP001286174">
    <property type="component" value="Unassembled WGS sequence"/>
</dbReference>
<proteinExistence type="predicted"/>